<feature type="active site" description="Acyl-thioester intermediate" evidence="8 9">
    <location>
        <position position="142"/>
    </location>
</feature>
<evidence type="ECO:0000256" key="3">
    <source>
        <dbReference type="ARBA" id="ARBA00022605"/>
    </source>
</evidence>
<feature type="active site" evidence="8">
    <location>
        <position position="236"/>
    </location>
</feature>
<comment type="catalytic activity">
    <reaction evidence="7 8">
        <text>L-homoserine + acetyl-CoA = O-acetyl-L-homoserine + CoA</text>
        <dbReference type="Rhea" id="RHEA:13701"/>
        <dbReference type="ChEBI" id="CHEBI:57287"/>
        <dbReference type="ChEBI" id="CHEBI:57288"/>
        <dbReference type="ChEBI" id="CHEBI:57476"/>
        <dbReference type="ChEBI" id="CHEBI:57716"/>
        <dbReference type="EC" id="2.3.1.31"/>
    </reaction>
</comment>
<sequence length="312" mass="36939">MPIKIPSSLPAAQILESENIFVMDTERAYKQDIRPLKILILNLMPNKTVTETQLLRLLGNTPLQIEVDFIYTESYLPKHTSIQYLSQFYGTFEDVRDKFYDGFIITGAPVERMEYEDVAYWNEVCEIMDWSRSHVWSTFHICWGAFAGLYHHYGIKKYYERKKVFGVFKHHLNVKNEKLFRGFDDEFYVPHSRHISIKREDIEKVDDLTIMAEGDAGVYIVANLKDNEFFITGHAEYDPYSLKSEYDRDIKAGMDMHIPINYYPDDDPTKEPIVRWRSVANLLFNNWLNYYVYQETPYDIDNLKKEPRKSGK</sequence>
<name>A0A239U393_9FIRM</name>
<feature type="binding site" evidence="8">
    <location>
        <position position="163"/>
    </location>
    <ligand>
        <name>substrate</name>
    </ligand>
</feature>
<comment type="subcellular location">
    <subcellularLocation>
        <location evidence="1 8">Cytoplasm</location>
    </subcellularLocation>
</comment>
<comment type="function">
    <text evidence="8">Transfers an acetyl group from acetyl-CoA to L-homoserine, forming acetyl-L-homoserine.</text>
</comment>
<dbReference type="Pfam" id="PF04204">
    <property type="entry name" value="HTS"/>
    <property type="match status" value="1"/>
</dbReference>
<evidence type="ECO:0000256" key="6">
    <source>
        <dbReference type="ARBA" id="ARBA00023315"/>
    </source>
</evidence>
<dbReference type="AlphaFoldDB" id="A0A239U393"/>
<keyword evidence="11" id="KW-1185">Reference proteome</keyword>
<dbReference type="GO" id="GO:0019281">
    <property type="term" value="P:L-methionine biosynthetic process from homoserine via O-succinyl-L-homoserine and cystathionine"/>
    <property type="evidence" value="ECO:0007669"/>
    <property type="project" value="InterPro"/>
</dbReference>
<dbReference type="EC" id="2.3.1.31" evidence="8"/>
<feature type="binding site" evidence="8">
    <location>
        <position position="248"/>
    </location>
    <ligand>
        <name>substrate</name>
    </ligand>
</feature>
<dbReference type="Gene3D" id="3.40.50.880">
    <property type="match status" value="1"/>
</dbReference>
<dbReference type="InterPro" id="IPR029062">
    <property type="entry name" value="Class_I_gatase-like"/>
</dbReference>
<evidence type="ECO:0000256" key="4">
    <source>
        <dbReference type="ARBA" id="ARBA00022679"/>
    </source>
</evidence>
<evidence type="ECO:0000256" key="2">
    <source>
        <dbReference type="ARBA" id="ARBA00022490"/>
    </source>
</evidence>
<dbReference type="GO" id="GO:0005737">
    <property type="term" value="C:cytoplasm"/>
    <property type="evidence" value="ECO:0007669"/>
    <property type="project" value="UniProtKB-SubCell"/>
</dbReference>
<dbReference type="GO" id="GO:0004414">
    <property type="term" value="F:homoserine O-acetyltransferase activity"/>
    <property type="evidence" value="ECO:0007669"/>
    <property type="project" value="UniProtKB-EC"/>
</dbReference>
<evidence type="ECO:0000256" key="9">
    <source>
        <dbReference type="PIRSR" id="PIRSR000450-1"/>
    </source>
</evidence>
<dbReference type="NCBIfam" id="TIGR01001">
    <property type="entry name" value="metA"/>
    <property type="match status" value="1"/>
</dbReference>
<dbReference type="PIRSF" id="PIRSF000450">
    <property type="entry name" value="H_ser_succinyltr"/>
    <property type="match status" value="1"/>
</dbReference>
<dbReference type="InterPro" id="IPR005697">
    <property type="entry name" value="HST_MetA"/>
</dbReference>
<keyword evidence="5 8" id="KW-0486">Methionine biosynthesis</keyword>
<feature type="site" description="Important for substrate specificity" evidence="8">
    <location>
        <position position="192"/>
    </location>
</feature>
<dbReference type="PANTHER" id="PTHR20919">
    <property type="entry name" value="HOMOSERINE O-SUCCINYLTRANSFERASE"/>
    <property type="match status" value="1"/>
</dbReference>
<feature type="active site" description="Proton acceptor" evidence="8">
    <location>
        <position position="234"/>
    </location>
</feature>
<dbReference type="RefSeq" id="WP_027889044.1">
    <property type="nucleotide sequence ID" value="NZ_LT906446.1"/>
</dbReference>
<dbReference type="Proteomes" id="UP000215383">
    <property type="component" value="Chromosome 1"/>
</dbReference>
<dbReference type="HAMAP" id="MF_00295">
    <property type="entry name" value="MetA_acyltransf"/>
    <property type="match status" value="1"/>
</dbReference>
<dbReference type="UniPathway" id="UPA00051">
    <property type="reaction ID" value="UER00074"/>
</dbReference>
<keyword evidence="2 8" id="KW-0963">Cytoplasm</keyword>
<evidence type="ECO:0000313" key="11">
    <source>
        <dbReference type="Proteomes" id="UP000215383"/>
    </source>
</evidence>
<comment type="caution">
    <text evidence="8">Lacks conserved residue(s) required for the propagation of feature annotation.</text>
</comment>
<keyword evidence="6 8" id="KW-0012">Acyltransferase</keyword>
<evidence type="ECO:0000256" key="7">
    <source>
        <dbReference type="ARBA" id="ARBA00049043"/>
    </source>
</evidence>
<feature type="site" description="Important for acyl-CoA specificity" evidence="8">
    <location>
        <position position="111"/>
    </location>
</feature>
<evidence type="ECO:0000313" key="10">
    <source>
        <dbReference type="EMBL" id="SNV03878.1"/>
    </source>
</evidence>
<organism evidence="10 11">
    <name type="scientific">Megamonas hypermegale</name>
    <dbReference type="NCBI Taxonomy" id="158847"/>
    <lineage>
        <taxon>Bacteria</taxon>
        <taxon>Bacillati</taxon>
        <taxon>Bacillota</taxon>
        <taxon>Negativicutes</taxon>
        <taxon>Selenomonadales</taxon>
        <taxon>Selenomonadaceae</taxon>
        <taxon>Megamonas</taxon>
    </lineage>
</organism>
<keyword evidence="3 8" id="KW-0028">Amino-acid biosynthesis</keyword>
<dbReference type="SUPFAM" id="SSF52317">
    <property type="entry name" value="Class I glutamine amidotransferase-like"/>
    <property type="match status" value="1"/>
</dbReference>
<protein>
    <recommendedName>
        <fullName evidence="8">Homoserine O-acetyltransferase</fullName>
        <shortName evidence="8">HAT</shortName>
        <ecNumber evidence="8">2.3.1.31</ecNumber>
    </recommendedName>
    <alternativeName>
        <fullName evidence="8">Homoserine transacetylase</fullName>
        <shortName evidence="8">HTA</shortName>
    </alternativeName>
</protein>
<dbReference type="PANTHER" id="PTHR20919:SF0">
    <property type="entry name" value="HOMOSERINE O-SUCCINYLTRANSFERASE"/>
    <property type="match status" value="1"/>
</dbReference>
<accession>A0A239U393</accession>
<dbReference type="eggNOG" id="COG1897">
    <property type="taxonomic scope" value="Bacteria"/>
</dbReference>
<dbReference type="GO" id="GO:0008899">
    <property type="term" value="F:homoserine O-succinyltransferase activity"/>
    <property type="evidence" value="ECO:0007669"/>
    <property type="project" value="UniProtKB-UniRule"/>
</dbReference>
<evidence type="ECO:0000256" key="1">
    <source>
        <dbReference type="ARBA" id="ARBA00004496"/>
    </source>
</evidence>
<dbReference type="CDD" id="cd03131">
    <property type="entry name" value="GATase1_HTS"/>
    <property type="match status" value="1"/>
</dbReference>
<reference evidence="10 11" key="1">
    <citation type="submission" date="2017-06" db="EMBL/GenBank/DDBJ databases">
        <authorList>
            <consortium name="Pathogen Informatics"/>
        </authorList>
    </citation>
    <scope>NUCLEOTIDE SEQUENCE [LARGE SCALE GENOMIC DNA]</scope>
    <source>
        <strain evidence="10 11">NCTC10570</strain>
    </source>
</reference>
<keyword evidence="4 8" id="KW-0808">Transferase</keyword>
<evidence type="ECO:0000256" key="5">
    <source>
        <dbReference type="ARBA" id="ARBA00023167"/>
    </source>
</evidence>
<feature type="binding site" evidence="8">
    <location>
        <position position="192"/>
    </location>
    <ligand>
        <name>substrate</name>
    </ligand>
</feature>
<dbReference type="EMBL" id="LT906446">
    <property type="protein sequence ID" value="SNV03878.1"/>
    <property type="molecule type" value="Genomic_DNA"/>
</dbReference>
<comment type="similarity">
    <text evidence="8">Belongs to the MetA family.</text>
</comment>
<dbReference type="InterPro" id="IPR033752">
    <property type="entry name" value="MetA_family"/>
</dbReference>
<gene>
    <name evidence="10" type="primary">metA</name>
    <name evidence="8" type="synonym">metAA</name>
    <name evidence="10" type="ORF">SAMEA4364220_01887</name>
</gene>
<proteinExistence type="inferred from homology"/>
<dbReference type="FunFam" id="3.40.50.880:FF:000004">
    <property type="entry name" value="Homoserine O-succinyltransferase"/>
    <property type="match status" value="1"/>
</dbReference>
<dbReference type="GeneID" id="78507874"/>
<evidence type="ECO:0000256" key="8">
    <source>
        <dbReference type="HAMAP-Rule" id="MF_00295"/>
    </source>
</evidence>
<comment type="pathway">
    <text evidence="8">Amino-acid biosynthesis; L-methionine biosynthesis via de novo pathway; O-acetyl-L-homoserine from L-homoserine: step 1/1.</text>
</comment>